<reference evidence="1 2" key="1">
    <citation type="journal article" date="2022" name="bioRxiv">
        <title>The genome of the oomycete Peronosclerospora sorghi, a cosmopolitan pathogen of maize and sorghum, is inflated with dispersed pseudogenes.</title>
        <authorList>
            <person name="Fletcher K."/>
            <person name="Martin F."/>
            <person name="Isakeit T."/>
            <person name="Cavanaugh K."/>
            <person name="Magill C."/>
            <person name="Michelmore R."/>
        </authorList>
    </citation>
    <scope>NUCLEOTIDE SEQUENCE [LARGE SCALE GENOMIC DNA]</scope>
    <source>
        <strain evidence="1">P6</strain>
    </source>
</reference>
<evidence type="ECO:0000313" key="1">
    <source>
        <dbReference type="EMBL" id="KAI9909634.1"/>
    </source>
</evidence>
<organism evidence="1 2">
    <name type="scientific">Peronosclerospora sorghi</name>
    <dbReference type="NCBI Taxonomy" id="230839"/>
    <lineage>
        <taxon>Eukaryota</taxon>
        <taxon>Sar</taxon>
        <taxon>Stramenopiles</taxon>
        <taxon>Oomycota</taxon>
        <taxon>Peronosporomycetes</taxon>
        <taxon>Peronosporales</taxon>
        <taxon>Peronosporaceae</taxon>
        <taxon>Peronosclerospora</taxon>
    </lineage>
</organism>
<dbReference type="EMBL" id="CM047586">
    <property type="protein sequence ID" value="KAI9909634.1"/>
    <property type="molecule type" value="Genomic_DNA"/>
</dbReference>
<proteinExistence type="predicted"/>
<dbReference type="Proteomes" id="UP001163321">
    <property type="component" value="Chromosome 7"/>
</dbReference>
<evidence type="ECO:0000313" key="2">
    <source>
        <dbReference type="Proteomes" id="UP001163321"/>
    </source>
</evidence>
<accession>A0ACC0VUP4</accession>
<comment type="caution">
    <text evidence="1">The sequence shown here is derived from an EMBL/GenBank/DDBJ whole genome shotgun (WGS) entry which is preliminary data.</text>
</comment>
<gene>
    <name evidence="1" type="ORF">PsorP6_014605</name>
</gene>
<protein>
    <submittedName>
        <fullName evidence="1">Uncharacterized protein</fullName>
    </submittedName>
</protein>
<name>A0ACC0VUP4_9STRA</name>
<sequence>MEQTTGSHQWNVTVATVAILGRRKSASATTISLPVTWRMLKFNCGKEFTARKIAWGKLIYFRNHFVIELNHRNIFQLCRSIFIFKVVHTCAKLPAVGTTIGMVVLALQLVTLFKKGTGFIAVTAPFELPTQAEGTRIINLHRFRQIGGVWRRRRGDVWHRLPRNVMIVLSRMSAFIVQLDEDRIHMCRWSPVFHFASFKPR</sequence>
<keyword evidence="2" id="KW-1185">Reference proteome</keyword>